<keyword evidence="5" id="KW-0732">Signal</keyword>
<dbReference type="EMBL" id="WTVR01000024">
    <property type="protein sequence ID" value="NMF89472.1"/>
    <property type="molecule type" value="Genomic_DNA"/>
</dbReference>
<dbReference type="Gene3D" id="1.10.760.10">
    <property type="entry name" value="Cytochrome c-like domain"/>
    <property type="match status" value="1"/>
</dbReference>
<keyword evidence="1 4" id="KW-0349">Heme</keyword>
<dbReference type="InterPro" id="IPR036909">
    <property type="entry name" value="Cyt_c-like_dom_sf"/>
</dbReference>
<feature type="signal peptide" evidence="5">
    <location>
        <begin position="1"/>
        <end position="45"/>
    </location>
</feature>
<evidence type="ECO:0000256" key="1">
    <source>
        <dbReference type="ARBA" id="ARBA00022617"/>
    </source>
</evidence>
<feature type="chain" id="PRO_5046600369" description="Cytochrome c domain-containing protein" evidence="5">
    <location>
        <begin position="46"/>
        <end position="409"/>
    </location>
</feature>
<dbReference type="InterPro" id="IPR009056">
    <property type="entry name" value="Cyt_c-like_dom"/>
</dbReference>
<keyword evidence="3 4" id="KW-0408">Iron</keyword>
<dbReference type="PANTHER" id="PTHR30600">
    <property type="entry name" value="CYTOCHROME C PEROXIDASE-RELATED"/>
    <property type="match status" value="1"/>
</dbReference>
<feature type="domain" description="Cytochrome c" evidence="6">
    <location>
        <begin position="297"/>
        <end position="409"/>
    </location>
</feature>
<keyword evidence="2 4" id="KW-0479">Metal-binding</keyword>
<comment type="caution">
    <text evidence="7">The sequence shown here is derived from an EMBL/GenBank/DDBJ whole genome shotgun (WGS) entry which is preliminary data.</text>
</comment>
<evidence type="ECO:0000313" key="7">
    <source>
        <dbReference type="EMBL" id="NMF89472.1"/>
    </source>
</evidence>
<dbReference type="InterPro" id="IPR051395">
    <property type="entry name" value="Cytochrome_c_Peroxidase/MauG"/>
</dbReference>
<name>A0ABX1MWN1_9RHOO</name>
<evidence type="ECO:0000259" key="6">
    <source>
        <dbReference type="PROSITE" id="PS51007"/>
    </source>
</evidence>
<gene>
    <name evidence="7" type="ORF">GPA26_13430</name>
</gene>
<evidence type="ECO:0000256" key="5">
    <source>
        <dbReference type="SAM" id="SignalP"/>
    </source>
</evidence>
<keyword evidence="8" id="KW-1185">Reference proteome</keyword>
<dbReference type="SUPFAM" id="SSF46626">
    <property type="entry name" value="Cytochrome c"/>
    <property type="match status" value="1"/>
</dbReference>
<organism evidence="7 8">
    <name type="scientific">Aromatoleum petrolei</name>
    <dbReference type="NCBI Taxonomy" id="76116"/>
    <lineage>
        <taxon>Bacteria</taxon>
        <taxon>Pseudomonadati</taxon>
        <taxon>Pseudomonadota</taxon>
        <taxon>Betaproteobacteria</taxon>
        <taxon>Rhodocyclales</taxon>
        <taxon>Rhodocyclaceae</taxon>
        <taxon>Aromatoleum</taxon>
    </lineage>
</organism>
<proteinExistence type="predicted"/>
<evidence type="ECO:0000313" key="8">
    <source>
        <dbReference type="Proteomes" id="UP000652074"/>
    </source>
</evidence>
<dbReference type="PANTHER" id="PTHR30600:SF9">
    <property type="entry name" value="BLR7738 PROTEIN"/>
    <property type="match status" value="1"/>
</dbReference>
<accession>A0ABX1MWN1</accession>
<evidence type="ECO:0000256" key="2">
    <source>
        <dbReference type="ARBA" id="ARBA00022723"/>
    </source>
</evidence>
<evidence type="ECO:0000256" key="3">
    <source>
        <dbReference type="ARBA" id="ARBA00023004"/>
    </source>
</evidence>
<protein>
    <recommendedName>
        <fullName evidence="6">Cytochrome c domain-containing protein</fullName>
    </recommendedName>
</protein>
<dbReference type="PROSITE" id="PS51007">
    <property type="entry name" value="CYTC"/>
    <property type="match status" value="1"/>
</dbReference>
<sequence length="409" mass="43768">MNKRIDPVSAVRKPIRHRMLAASGFTLTALAAAAALTLTSTPAFPDAMPGGNRHLGQYIFRFDTFGDQQLWTTVLRMHEVIPAAVSPATALAVGLKVDATALPRNFFAKHDLNDPRTTVELLRRNAVVGVVGKVKGRRLVSVGITCALCHSTVDNSVAPGVGKRLDGWPNLDLNPGAIIALSPALPEDRKAVYSSWGPGRYDPRFSIDGINGPLVIPPAYGLAGVPFETFSGDGPISYWNNYVAVTQMGGHGNFSDPRLGITIEQTPDLVTSKLPELLAYQLSLPAPRPAEGSVDAAAAQRGAALFNGTARCGTCHIPPTYTDVHNGSDADTPLLHDPSETGMDPGYARRTATGKYRSTPLRALWQHPPYFHDGSAPTLGAVVDHYDTHFALGLTPEQKADLVEFLKSL</sequence>
<dbReference type="Proteomes" id="UP000652074">
    <property type="component" value="Unassembled WGS sequence"/>
</dbReference>
<evidence type="ECO:0000256" key="4">
    <source>
        <dbReference type="PROSITE-ProRule" id="PRU00433"/>
    </source>
</evidence>
<dbReference type="RefSeq" id="WP_169206838.1">
    <property type="nucleotide sequence ID" value="NZ_CP059560.1"/>
</dbReference>
<reference evidence="7 8" key="1">
    <citation type="submission" date="2019-12" db="EMBL/GenBank/DDBJ databases">
        <title>Comparative genomics gives insights into the taxonomy of the Azoarcus-Aromatoleum group and reveals separate origins of nif in the plant-associated Azoarcus and non-plant-associated Aromatoleum sub-groups.</title>
        <authorList>
            <person name="Lafos M."/>
            <person name="Maluk M."/>
            <person name="Batista M."/>
            <person name="Junghare M."/>
            <person name="Carmona M."/>
            <person name="Faoro H."/>
            <person name="Cruz L.M."/>
            <person name="Battistoni F."/>
            <person name="De Souza E."/>
            <person name="Pedrosa F."/>
            <person name="Chen W.-M."/>
            <person name="Poole P.S."/>
            <person name="Dixon R.A."/>
            <person name="James E.K."/>
        </authorList>
    </citation>
    <scope>NUCLEOTIDE SEQUENCE [LARGE SCALE GENOMIC DNA]</scope>
    <source>
        <strain evidence="7 8">ToN1</strain>
    </source>
</reference>